<keyword evidence="3" id="KW-1185">Reference proteome</keyword>
<feature type="compositionally biased region" description="Polar residues" evidence="1">
    <location>
        <begin position="367"/>
        <end position="376"/>
    </location>
</feature>
<feature type="region of interest" description="Disordered" evidence="1">
    <location>
        <begin position="117"/>
        <end position="148"/>
    </location>
</feature>
<feature type="compositionally biased region" description="Low complexity" evidence="1">
    <location>
        <begin position="211"/>
        <end position="226"/>
    </location>
</feature>
<evidence type="ECO:0000313" key="3">
    <source>
        <dbReference type="Proteomes" id="UP000323000"/>
    </source>
</evidence>
<feature type="region of interest" description="Disordered" evidence="1">
    <location>
        <begin position="167"/>
        <end position="250"/>
    </location>
</feature>
<feature type="compositionally biased region" description="Polar residues" evidence="1">
    <location>
        <begin position="429"/>
        <end position="444"/>
    </location>
</feature>
<proteinExistence type="predicted"/>
<dbReference type="Proteomes" id="UP000323000">
    <property type="component" value="Chromosome 3"/>
</dbReference>
<organism evidence="2 3">
    <name type="scientific">Acer yangbiense</name>
    <dbReference type="NCBI Taxonomy" id="1000413"/>
    <lineage>
        <taxon>Eukaryota</taxon>
        <taxon>Viridiplantae</taxon>
        <taxon>Streptophyta</taxon>
        <taxon>Embryophyta</taxon>
        <taxon>Tracheophyta</taxon>
        <taxon>Spermatophyta</taxon>
        <taxon>Magnoliopsida</taxon>
        <taxon>eudicotyledons</taxon>
        <taxon>Gunneridae</taxon>
        <taxon>Pentapetalae</taxon>
        <taxon>rosids</taxon>
        <taxon>malvids</taxon>
        <taxon>Sapindales</taxon>
        <taxon>Sapindaceae</taxon>
        <taxon>Hippocastanoideae</taxon>
        <taxon>Acereae</taxon>
        <taxon>Acer</taxon>
    </lineage>
</organism>
<name>A0A5C7IH34_9ROSI</name>
<feature type="region of interest" description="Disordered" evidence="1">
    <location>
        <begin position="364"/>
        <end position="385"/>
    </location>
</feature>
<dbReference type="PANTHER" id="PTHR36056">
    <property type="entry name" value="PROTEIN, PUTATIVE-RELATED"/>
    <property type="match status" value="1"/>
</dbReference>
<dbReference type="OrthoDB" id="765741at2759"/>
<dbReference type="AlphaFoldDB" id="A0A5C7IH34"/>
<feature type="region of interest" description="Disordered" evidence="1">
    <location>
        <begin position="427"/>
        <end position="463"/>
    </location>
</feature>
<comment type="caution">
    <text evidence="2">The sequence shown here is derived from an EMBL/GenBank/DDBJ whole genome shotgun (WGS) entry which is preliminary data.</text>
</comment>
<reference evidence="3" key="1">
    <citation type="journal article" date="2019" name="Gigascience">
        <title>De novo genome assembly of the endangered Acer yangbiense, a plant species with extremely small populations endemic to Yunnan Province, China.</title>
        <authorList>
            <person name="Yang J."/>
            <person name="Wariss H.M."/>
            <person name="Tao L."/>
            <person name="Zhang R."/>
            <person name="Yun Q."/>
            <person name="Hollingsworth P."/>
            <person name="Dao Z."/>
            <person name="Luo G."/>
            <person name="Guo H."/>
            <person name="Ma Y."/>
            <person name="Sun W."/>
        </authorList>
    </citation>
    <scope>NUCLEOTIDE SEQUENCE [LARGE SCALE GENOMIC DNA]</scope>
    <source>
        <strain evidence="3">cv. Malutang</strain>
    </source>
</reference>
<accession>A0A5C7IH34</accession>
<dbReference type="EMBL" id="VAHF01000003">
    <property type="protein sequence ID" value="TXG68132.1"/>
    <property type="molecule type" value="Genomic_DNA"/>
</dbReference>
<gene>
    <name evidence="2" type="ORF">EZV62_009407</name>
</gene>
<feature type="compositionally biased region" description="Basic and acidic residues" evidence="1">
    <location>
        <begin position="190"/>
        <end position="200"/>
    </location>
</feature>
<feature type="region of interest" description="Disordered" evidence="1">
    <location>
        <begin position="276"/>
        <end position="296"/>
    </location>
</feature>
<sequence length="753" mass="82922">MYPRHRTPGNGYRSNSMGIGGMHPQGPARGRGFYNPEYRSFNRGFGRGQGQPKSFHQPPPTPQKSDIFVEAGRLAAEFLVSQGVLSPNILPGKWQNGTFKSQDGDSLHLQPEGRLSALNRLGNSGTDVGSGRRRYSDDNNSMGLRNYLKGRRKGGSFRSYGSDWGREYGRSGSWSERSRVSPEMEADDDSYTRHQEEQQFGKDVGNSFQKSSSGEFAPSEEAGASESELEKNNFQDEMGSRAASSSVGKDLFHEADGEFSKRSEDSKNMDMEIGELRDGIDEDETEKPDTTEDSSIVLHPAESDTLGDINTDLLKFCKFAKVPTRTRSSLTYKGVKVDSVSNNDDENTSDVKLPLGSKVLVEDDSLDSSTVNSPSNKTHDYPNSELSKGLTVQSVEGVGALASVSGLEQGKCTRSQSFPDRALMHVNEQESGQGPSGLLKSSSMVKERGEKRTMVQNDSSEGTKKLREWFPSITIKPDECFNMSNLSEKKEISQEETEVSLAIDQGSAVNYQFSKLGVEPCVGYAQEKQLLPGSFKIFDLNLMEDINDNHQGDPSVIYPALPKKEAALVDVDLSMSNSNMSGEYSRRTSDGKAIEVIDLEDDSAQEDKAIDNSERKMETMFTGVEGFPNHAPNAGQIPDVQDNYDGLMMTQFFNTFSDCSAVPVDINPLQNEMVLHNGEGNLGDDDSIYMSLGEIPLREGIKHLKLDYNIHTMQVFSLEFSHANFSWLFATLGTATTATGVSEAVLIRHLVKM</sequence>
<protein>
    <submittedName>
        <fullName evidence="2">Uncharacterized protein</fullName>
    </submittedName>
</protein>
<dbReference type="PANTHER" id="PTHR36056:SF1">
    <property type="entry name" value="PROTEIN, PUTATIVE-RELATED"/>
    <property type="match status" value="1"/>
</dbReference>
<feature type="region of interest" description="Disordered" evidence="1">
    <location>
        <begin position="1"/>
        <end position="65"/>
    </location>
</feature>
<evidence type="ECO:0000313" key="2">
    <source>
        <dbReference type="EMBL" id="TXG68132.1"/>
    </source>
</evidence>
<evidence type="ECO:0000256" key="1">
    <source>
        <dbReference type="SAM" id="MobiDB-lite"/>
    </source>
</evidence>
<dbReference type="InterPro" id="IPR040276">
    <property type="entry name" value="At4g26450-like"/>
</dbReference>